<dbReference type="AlphaFoldDB" id="H6QPL7"/>
<dbReference type="Proteomes" id="UP000008783">
    <property type="component" value="Unassembled WGS sequence"/>
</dbReference>
<gene>
    <name evidence="1" type="ORF">PGTG_20790</name>
</gene>
<accession>H6QPL7</accession>
<organism evidence="1 2">
    <name type="scientific">Puccinia graminis f. sp. tritici (strain CRL 75-36-700-3 / race SCCL)</name>
    <name type="common">Black stem rust fungus</name>
    <dbReference type="NCBI Taxonomy" id="418459"/>
    <lineage>
        <taxon>Eukaryota</taxon>
        <taxon>Fungi</taxon>
        <taxon>Dikarya</taxon>
        <taxon>Basidiomycota</taxon>
        <taxon>Pucciniomycotina</taxon>
        <taxon>Pucciniomycetes</taxon>
        <taxon>Pucciniales</taxon>
        <taxon>Pucciniaceae</taxon>
        <taxon>Puccinia</taxon>
    </lineage>
</organism>
<name>H6QPL7_PUCGT</name>
<dbReference type="InParanoid" id="H6QPL7"/>
<dbReference type="RefSeq" id="XP_003890496.1">
    <property type="nucleotide sequence ID" value="XM_003890447.1"/>
</dbReference>
<dbReference type="KEGG" id="pgr:PGTG_20790"/>
<keyword evidence="2" id="KW-1185">Reference proteome</keyword>
<reference evidence="2" key="1">
    <citation type="journal article" date="2011" name="Proc. Natl. Acad. Sci. U.S.A.">
        <title>Obligate biotrophy features unraveled by the genomic analysis of rust fungi.</title>
        <authorList>
            <person name="Duplessis S."/>
            <person name="Cuomo C.A."/>
            <person name="Lin Y.-C."/>
            <person name="Aerts A."/>
            <person name="Tisserant E."/>
            <person name="Veneault-Fourrey C."/>
            <person name="Joly D.L."/>
            <person name="Hacquard S."/>
            <person name="Amselem J."/>
            <person name="Cantarel B.L."/>
            <person name="Chiu R."/>
            <person name="Coutinho P.M."/>
            <person name="Feau N."/>
            <person name="Field M."/>
            <person name="Frey P."/>
            <person name="Gelhaye E."/>
            <person name="Goldberg J."/>
            <person name="Grabherr M.G."/>
            <person name="Kodira C.D."/>
            <person name="Kohler A."/>
            <person name="Kuees U."/>
            <person name="Lindquist E.A."/>
            <person name="Lucas S.M."/>
            <person name="Mago R."/>
            <person name="Mauceli E."/>
            <person name="Morin E."/>
            <person name="Murat C."/>
            <person name="Pangilinan J.L."/>
            <person name="Park R."/>
            <person name="Pearson M."/>
            <person name="Quesneville H."/>
            <person name="Rouhier N."/>
            <person name="Sakthikumar S."/>
            <person name="Salamov A.A."/>
            <person name="Schmutz J."/>
            <person name="Selles B."/>
            <person name="Shapiro H."/>
            <person name="Tanguay P."/>
            <person name="Tuskan G.A."/>
            <person name="Henrissat B."/>
            <person name="Van de Peer Y."/>
            <person name="Rouze P."/>
            <person name="Ellis J.G."/>
            <person name="Dodds P.N."/>
            <person name="Schein J.E."/>
            <person name="Zhong S."/>
            <person name="Hamelin R.C."/>
            <person name="Grigoriev I.V."/>
            <person name="Szabo L.J."/>
            <person name="Martin F."/>
        </authorList>
    </citation>
    <scope>NUCLEOTIDE SEQUENCE [LARGE SCALE GENOMIC DNA]</scope>
    <source>
        <strain evidence="2">CRL 75-36-700-3 / race SCCL</strain>
    </source>
</reference>
<proteinExistence type="predicted"/>
<dbReference type="HOGENOM" id="CLU_2251405_0_0_1"/>
<protein>
    <submittedName>
        <fullName evidence="1">Uncharacterized protein</fullName>
    </submittedName>
</protein>
<evidence type="ECO:0000313" key="2">
    <source>
        <dbReference type="Proteomes" id="UP000008783"/>
    </source>
</evidence>
<dbReference type="GeneID" id="13542972"/>
<dbReference type="VEuPathDB" id="FungiDB:PGTG_20790"/>
<sequence length="104" mass="11749">MHRKLGFKPNFETQHAGIAASVLGLHWRDSSAARSRSRHGGLVRLGQMRAGMINVHATLKLSFFWDVHEVRSDDPKSNKRRGALRDYVRGVQAILVQLDSKAFQ</sequence>
<evidence type="ECO:0000313" key="1">
    <source>
        <dbReference type="EMBL" id="EHS64087.1"/>
    </source>
</evidence>
<dbReference type="EMBL" id="DS178266">
    <property type="protein sequence ID" value="EHS64087.1"/>
    <property type="molecule type" value="Genomic_DNA"/>
</dbReference>